<sequence>MYDVNHIPVAFYSKIKDIEKDGFLEGEIYKNCAGQIECYKGYYFRYAKDVPEKDLKYLYKKLYKAF</sequence>
<proteinExistence type="predicted"/>
<protein>
    <submittedName>
        <fullName evidence="1">Uncharacterized protein</fullName>
    </submittedName>
</protein>
<name>A0A8S5Q427_9CAUD</name>
<dbReference type="EMBL" id="BK015564">
    <property type="protein sequence ID" value="DAE13300.1"/>
    <property type="molecule type" value="Genomic_DNA"/>
</dbReference>
<organism evidence="1">
    <name type="scientific">Siphoviridae sp. ctLqe90</name>
    <dbReference type="NCBI Taxonomy" id="2825456"/>
    <lineage>
        <taxon>Viruses</taxon>
        <taxon>Duplodnaviria</taxon>
        <taxon>Heunggongvirae</taxon>
        <taxon>Uroviricota</taxon>
        <taxon>Caudoviricetes</taxon>
    </lineage>
</organism>
<accession>A0A8S5Q427</accession>
<evidence type="ECO:0000313" key="1">
    <source>
        <dbReference type="EMBL" id="DAE13300.1"/>
    </source>
</evidence>
<reference evidence="1" key="1">
    <citation type="journal article" date="2021" name="Proc. Natl. Acad. Sci. U.S.A.">
        <title>A Catalog of Tens of Thousands of Viruses from Human Metagenomes Reveals Hidden Associations with Chronic Diseases.</title>
        <authorList>
            <person name="Tisza M.J."/>
            <person name="Buck C.B."/>
        </authorList>
    </citation>
    <scope>NUCLEOTIDE SEQUENCE</scope>
    <source>
        <strain evidence="1">CtLqe90</strain>
    </source>
</reference>